<evidence type="ECO:0000259" key="2">
    <source>
        <dbReference type="PROSITE" id="PS50222"/>
    </source>
</evidence>
<name>A0AA36JD33_9DINO</name>
<proteinExistence type="predicted"/>
<dbReference type="AlphaFoldDB" id="A0AA36JD33"/>
<gene>
    <name evidence="3" type="ORF">EVOR1521_LOCUS25853</name>
</gene>
<evidence type="ECO:0000256" key="1">
    <source>
        <dbReference type="ARBA" id="ARBA00022837"/>
    </source>
</evidence>
<protein>
    <recommendedName>
        <fullName evidence="2">EF-hand domain-containing protein</fullName>
    </recommendedName>
</protein>
<reference evidence="3" key="1">
    <citation type="submission" date="2023-08" db="EMBL/GenBank/DDBJ databases">
        <authorList>
            <person name="Chen Y."/>
            <person name="Shah S."/>
            <person name="Dougan E. K."/>
            <person name="Thang M."/>
            <person name="Chan C."/>
        </authorList>
    </citation>
    <scope>NUCLEOTIDE SEQUENCE</scope>
</reference>
<evidence type="ECO:0000313" key="3">
    <source>
        <dbReference type="EMBL" id="CAJ1403110.1"/>
    </source>
</evidence>
<dbReference type="InterPro" id="IPR018247">
    <property type="entry name" value="EF_Hand_1_Ca_BS"/>
</dbReference>
<sequence length="283" mass="31710">MMRRAWFGKSNKEKFENYLAQCSGYTERDLACLPPRWRTLLKGIKAGLCIPSLVKAVKILYDDILPLRMGADLVSRQLDQKVLEATNRIGQDIPDSQLVAHRELFDTLDADGSGTIGKQELEAINSAVLLGPGGQKLHDSVNERLSKLVTALSDDCDEIDFPEFLEGAGRLLCEDTGEPLTAEQTRQIVRDLMPHMPTWKKADGKYNQRFEEIVTFIQDWEKEGTHLTGNGRLGKVLLGSFEAAKDEEVLEALRFVYNDIAPFRVAGELIFGIVSRFIRAPTT</sequence>
<dbReference type="GO" id="GO:0005509">
    <property type="term" value="F:calcium ion binding"/>
    <property type="evidence" value="ECO:0007669"/>
    <property type="project" value="InterPro"/>
</dbReference>
<dbReference type="EMBL" id="CAUJNA010003481">
    <property type="protein sequence ID" value="CAJ1403110.1"/>
    <property type="molecule type" value="Genomic_DNA"/>
</dbReference>
<keyword evidence="1" id="KW-0106">Calcium</keyword>
<dbReference type="PROSITE" id="PS50222">
    <property type="entry name" value="EF_HAND_2"/>
    <property type="match status" value="1"/>
</dbReference>
<dbReference type="InterPro" id="IPR002048">
    <property type="entry name" value="EF_hand_dom"/>
</dbReference>
<feature type="domain" description="EF-hand" evidence="2">
    <location>
        <begin position="96"/>
        <end position="131"/>
    </location>
</feature>
<accession>A0AA36JD33</accession>
<evidence type="ECO:0000313" key="4">
    <source>
        <dbReference type="Proteomes" id="UP001178507"/>
    </source>
</evidence>
<dbReference type="SUPFAM" id="SSF47473">
    <property type="entry name" value="EF-hand"/>
    <property type="match status" value="1"/>
</dbReference>
<dbReference type="Proteomes" id="UP001178507">
    <property type="component" value="Unassembled WGS sequence"/>
</dbReference>
<dbReference type="Gene3D" id="1.10.238.10">
    <property type="entry name" value="EF-hand"/>
    <property type="match status" value="1"/>
</dbReference>
<dbReference type="PROSITE" id="PS00018">
    <property type="entry name" value="EF_HAND_1"/>
    <property type="match status" value="1"/>
</dbReference>
<comment type="caution">
    <text evidence="3">The sequence shown here is derived from an EMBL/GenBank/DDBJ whole genome shotgun (WGS) entry which is preliminary data.</text>
</comment>
<keyword evidence="4" id="KW-1185">Reference proteome</keyword>
<organism evidence="3 4">
    <name type="scientific">Effrenium voratum</name>
    <dbReference type="NCBI Taxonomy" id="2562239"/>
    <lineage>
        <taxon>Eukaryota</taxon>
        <taxon>Sar</taxon>
        <taxon>Alveolata</taxon>
        <taxon>Dinophyceae</taxon>
        <taxon>Suessiales</taxon>
        <taxon>Symbiodiniaceae</taxon>
        <taxon>Effrenium</taxon>
    </lineage>
</organism>
<dbReference type="InterPro" id="IPR011992">
    <property type="entry name" value="EF-hand-dom_pair"/>
</dbReference>